<keyword evidence="2" id="KW-0698">rRNA processing</keyword>
<dbReference type="GO" id="GO:0006364">
    <property type="term" value="P:rRNA processing"/>
    <property type="evidence" value="ECO:0007669"/>
    <property type="project" value="UniProtKB-KW"/>
</dbReference>
<dbReference type="GO" id="GO:0008757">
    <property type="term" value="F:S-adenosylmethionine-dependent methyltransferase activity"/>
    <property type="evidence" value="ECO:0007669"/>
    <property type="project" value="InterPro"/>
</dbReference>
<dbReference type="InterPro" id="IPR002052">
    <property type="entry name" value="DNA_methylase_N6_adenine_CS"/>
</dbReference>
<keyword evidence="3 6" id="KW-0489">Methyltransferase</keyword>
<accession>A0A3Q9HSZ1</accession>
<gene>
    <name evidence="6" type="ORF">BBF96_15790</name>
</gene>
<evidence type="ECO:0000313" key="6">
    <source>
        <dbReference type="EMBL" id="AZR74703.1"/>
    </source>
</evidence>
<dbReference type="PANTHER" id="PTHR47816">
    <property type="entry name" value="RIBOSOMAL RNA SMALL SUBUNIT METHYLTRANSFERASE C"/>
    <property type="match status" value="1"/>
</dbReference>
<evidence type="ECO:0000256" key="4">
    <source>
        <dbReference type="ARBA" id="ARBA00022679"/>
    </source>
</evidence>
<dbReference type="RefSeq" id="WP_127018071.1">
    <property type="nucleotide sequence ID" value="NZ_CP016379.1"/>
</dbReference>
<dbReference type="Pfam" id="PF05175">
    <property type="entry name" value="MTS"/>
    <property type="match status" value="1"/>
</dbReference>
<dbReference type="GO" id="GO:0003676">
    <property type="term" value="F:nucleic acid binding"/>
    <property type="evidence" value="ECO:0007669"/>
    <property type="project" value="InterPro"/>
</dbReference>
<dbReference type="GO" id="GO:0032259">
    <property type="term" value="P:methylation"/>
    <property type="evidence" value="ECO:0007669"/>
    <property type="project" value="UniProtKB-KW"/>
</dbReference>
<proteinExistence type="predicted"/>
<evidence type="ECO:0000259" key="5">
    <source>
        <dbReference type="Pfam" id="PF05175"/>
    </source>
</evidence>
<keyword evidence="7" id="KW-1185">Reference proteome</keyword>
<dbReference type="SUPFAM" id="SSF53335">
    <property type="entry name" value="S-adenosyl-L-methionine-dependent methyltransferases"/>
    <property type="match status" value="1"/>
</dbReference>
<evidence type="ECO:0000313" key="7">
    <source>
        <dbReference type="Proteomes" id="UP000267250"/>
    </source>
</evidence>
<dbReference type="Gene3D" id="3.40.50.150">
    <property type="entry name" value="Vaccinia Virus protein VP39"/>
    <property type="match status" value="1"/>
</dbReference>
<feature type="domain" description="Methyltransferase small" evidence="5">
    <location>
        <begin position="28"/>
        <end position="194"/>
    </location>
</feature>
<dbReference type="GO" id="GO:0008170">
    <property type="term" value="F:N-methyltransferase activity"/>
    <property type="evidence" value="ECO:0007669"/>
    <property type="project" value="UniProtKB-ARBA"/>
</dbReference>
<keyword evidence="1" id="KW-0963">Cytoplasm</keyword>
<dbReference type="PANTHER" id="PTHR47816:SF4">
    <property type="entry name" value="RIBOSOMAL RNA SMALL SUBUNIT METHYLTRANSFERASE C"/>
    <property type="match status" value="1"/>
</dbReference>
<evidence type="ECO:0000256" key="3">
    <source>
        <dbReference type="ARBA" id="ARBA00022603"/>
    </source>
</evidence>
<dbReference type="InterPro" id="IPR046977">
    <property type="entry name" value="RsmC/RlmG"/>
</dbReference>
<dbReference type="OrthoDB" id="9764961at2"/>
<dbReference type="Proteomes" id="UP000267250">
    <property type="component" value="Chromosome"/>
</dbReference>
<reference evidence="6 7" key="1">
    <citation type="submission" date="2016-07" db="EMBL/GenBank/DDBJ databases">
        <title>Genome and transcriptome analysis of iron-reducing fermentative bacteria Anoxybacter fermentans.</title>
        <authorList>
            <person name="Zeng X."/>
            <person name="Shao Z."/>
        </authorList>
    </citation>
    <scope>NUCLEOTIDE SEQUENCE [LARGE SCALE GENOMIC DNA]</scope>
    <source>
        <strain evidence="6 7">DY22613</strain>
    </source>
</reference>
<keyword evidence="4 6" id="KW-0808">Transferase</keyword>
<dbReference type="AlphaFoldDB" id="A0A3Q9HSZ1"/>
<organism evidence="6 7">
    <name type="scientific">Anoxybacter fermentans</name>
    <dbReference type="NCBI Taxonomy" id="1323375"/>
    <lineage>
        <taxon>Bacteria</taxon>
        <taxon>Bacillati</taxon>
        <taxon>Bacillota</taxon>
        <taxon>Clostridia</taxon>
        <taxon>Halanaerobiales</taxon>
        <taxon>Anoxybacter</taxon>
    </lineage>
</organism>
<dbReference type="PROSITE" id="PS00092">
    <property type="entry name" value="N6_MTASE"/>
    <property type="match status" value="1"/>
</dbReference>
<dbReference type="EMBL" id="CP016379">
    <property type="protein sequence ID" value="AZR74703.1"/>
    <property type="molecule type" value="Genomic_DNA"/>
</dbReference>
<evidence type="ECO:0000256" key="1">
    <source>
        <dbReference type="ARBA" id="ARBA00022490"/>
    </source>
</evidence>
<sequence>MNEHYFSQNPEVEHDFHEIVVELRGRKYIFLTDAGVFSRKRIDRGTELLIKAMQIKLSDKVLDMGCGYGPIGIVAADLALEGQVVMVDINQRAVELAKENLERNCITNARVILSDGFSNVEDKDFDVILMNPPFRAGKKVVYPLIEKSREHLKPGGLLYTVCRTRQGAKSLAKKIEKVFGEVDEVDKGSGYRVYCGIKR</sequence>
<name>A0A3Q9HSZ1_9FIRM</name>
<dbReference type="KEGG" id="aft:BBF96_15790"/>
<protein>
    <submittedName>
        <fullName evidence="6">16S rRNA methyltransferase</fullName>
    </submittedName>
</protein>
<dbReference type="InterPro" id="IPR007848">
    <property type="entry name" value="Small_mtfrase_dom"/>
</dbReference>
<dbReference type="InterPro" id="IPR029063">
    <property type="entry name" value="SAM-dependent_MTases_sf"/>
</dbReference>
<evidence type="ECO:0000256" key="2">
    <source>
        <dbReference type="ARBA" id="ARBA00022552"/>
    </source>
</evidence>
<dbReference type="CDD" id="cd02440">
    <property type="entry name" value="AdoMet_MTases"/>
    <property type="match status" value="1"/>
</dbReference>